<proteinExistence type="inferred from homology"/>
<dbReference type="CDD" id="cd07012">
    <property type="entry name" value="PBP2_Bug_TTT"/>
    <property type="match status" value="1"/>
</dbReference>
<dbReference type="Pfam" id="PF03401">
    <property type="entry name" value="TctC"/>
    <property type="match status" value="1"/>
</dbReference>
<dbReference type="InterPro" id="IPR005064">
    <property type="entry name" value="BUG"/>
</dbReference>
<dbReference type="RefSeq" id="WP_217966078.1">
    <property type="nucleotide sequence ID" value="NZ_JAHTBN010000010.1"/>
</dbReference>
<evidence type="ECO:0000256" key="2">
    <source>
        <dbReference type="SAM" id="SignalP"/>
    </source>
</evidence>
<accession>A0ABV8P397</accession>
<dbReference type="EMBL" id="JBHSBV010000005">
    <property type="protein sequence ID" value="MFC4202342.1"/>
    <property type="molecule type" value="Genomic_DNA"/>
</dbReference>
<evidence type="ECO:0000313" key="4">
    <source>
        <dbReference type="Proteomes" id="UP001595848"/>
    </source>
</evidence>
<dbReference type="PANTHER" id="PTHR42928">
    <property type="entry name" value="TRICARBOXYLATE-BINDING PROTEIN"/>
    <property type="match status" value="1"/>
</dbReference>
<organism evidence="3 4">
    <name type="scientific">Candidimonas humi</name>
    <dbReference type="NCBI Taxonomy" id="683355"/>
    <lineage>
        <taxon>Bacteria</taxon>
        <taxon>Pseudomonadati</taxon>
        <taxon>Pseudomonadota</taxon>
        <taxon>Betaproteobacteria</taxon>
        <taxon>Burkholderiales</taxon>
        <taxon>Alcaligenaceae</taxon>
        <taxon>Candidimonas</taxon>
    </lineage>
</organism>
<gene>
    <name evidence="3" type="ORF">ACFOY1_15400</name>
</gene>
<feature type="chain" id="PRO_5045416795" evidence="2">
    <location>
        <begin position="27"/>
        <end position="321"/>
    </location>
</feature>
<dbReference type="PANTHER" id="PTHR42928:SF5">
    <property type="entry name" value="BLR1237 PROTEIN"/>
    <property type="match status" value="1"/>
</dbReference>
<dbReference type="PIRSF" id="PIRSF017082">
    <property type="entry name" value="YflP"/>
    <property type="match status" value="1"/>
</dbReference>
<feature type="signal peptide" evidence="2">
    <location>
        <begin position="1"/>
        <end position="26"/>
    </location>
</feature>
<keyword evidence="2" id="KW-0732">Signal</keyword>
<comment type="caution">
    <text evidence="3">The sequence shown here is derived from an EMBL/GenBank/DDBJ whole genome shotgun (WGS) entry which is preliminary data.</text>
</comment>
<keyword evidence="4" id="KW-1185">Reference proteome</keyword>
<evidence type="ECO:0000256" key="1">
    <source>
        <dbReference type="ARBA" id="ARBA00006987"/>
    </source>
</evidence>
<sequence>MSMNRILAVPVLACTAAILAPAAAQAAFPDRPVTIVVPYPAGGGTDTLARQLALALSRHWNASVIVQNVPGAEGLIGSQHVLRQPADGYTWLLQITQMLLWKKTIPGNNVNVLDDFDFVSKLQTSPLAIGVSAKAPVKTFGEFVKWCKSKKPNCSWGTATSYGQLVGGQLMDTAGLKNATNIPYKGTAPMLTDAIGGHIDMAIPSLSSGLAQARGGLFRLLAVGSSAPSPFAPEVPSLQQLGFDVHAEDWYGILTRKGTPQPVLQAIEAGIQAVSKEPALLAAIKNTGSQPVFSSSAQFTREVRQESKLMDQLLAKYWKKS</sequence>
<name>A0ABV8P397_9BURK</name>
<reference evidence="4" key="1">
    <citation type="journal article" date="2019" name="Int. J. Syst. Evol. Microbiol.">
        <title>The Global Catalogue of Microorganisms (GCM) 10K type strain sequencing project: providing services to taxonomists for standard genome sequencing and annotation.</title>
        <authorList>
            <consortium name="The Broad Institute Genomics Platform"/>
            <consortium name="The Broad Institute Genome Sequencing Center for Infectious Disease"/>
            <person name="Wu L."/>
            <person name="Ma J."/>
        </authorList>
    </citation>
    <scope>NUCLEOTIDE SEQUENCE [LARGE SCALE GENOMIC DNA]</scope>
    <source>
        <strain evidence="4">LMG 24813</strain>
    </source>
</reference>
<dbReference type="Proteomes" id="UP001595848">
    <property type="component" value="Unassembled WGS sequence"/>
</dbReference>
<protein>
    <submittedName>
        <fullName evidence="3">Tripartite tricarboxylate transporter substrate binding protein</fullName>
    </submittedName>
</protein>
<comment type="similarity">
    <text evidence="1">Belongs to the UPF0065 (bug) family.</text>
</comment>
<evidence type="ECO:0000313" key="3">
    <source>
        <dbReference type="EMBL" id="MFC4202342.1"/>
    </source>
</evidence>